<evidence type="ECO:0000256" key="1">
    <source>
        <dbReference type="SAM" id="MobiDB-lite"/>
    </source>
</evidence>
<comment type="caution">
    <text evidence="2">The sequence shown here is derived from an EMBL/GenBank/DDBJ whole genome shotgun (WGS) entry which is preliminary data.</text>
</comment>
<gene>
    <name evidence="2" type="ORF">POM99_02250</name>
</gene>
<dbReference type="EMBL" id="JAROCY010000002">
    <property type="protein sequence ID" value="MDF8332012.1"/>
    <property type="molecule type" value="Genomic_DNA"/>
</dbReference>
<feature type="region of interest" description="Disordered" evidence="1">
    <location>
        <begin position="166"/>
        <end position="218"/>
    </location>
</feature>
<dbReference type="Proteomes" id="UP001222770">
    <property type="component" value="Unassembled WGS sequence"/>
</dbReference>
<accession>A0ABT6CI41</accession>
<evidence type="ECO:0000313" key="3">
    <source>
        <dbReference type="Proteomes" id="UP001222770"/>
    </source>
</evidence>
<sequence>MKQKPAGSPAKAITVDAKRDECEAATMARVMVGPYLRHGIVANGIIEKMAGKLPGEPKFEDFAKDIKAKADLASKGEMTLASEILAAQALSLDMLFTELARRATMNLGDYPLMAERYARLAFKAQGNCRASLEALAKLHQPREQTVRHVHVNEGGQAVIADEFHHHGGQEKNGNFDEQSHATGTAGQGPSLPSPDPHGIGVPIASGQRETALQDARRN</sequence>
<name>A0ABT6CI41_9SPHN</name>
<protein>
    <submittedName>
        <fullName evidence="2">Uncharacterized protein</fullName>
    </submittedName>
</protein>
<organism evidence="2 3">
    <name type="scientific">Novosphingobium cyanobacteriorum</name>
    <dbReference type="NCBI Taxonomy" id="3024215"/>
    <lineage>
        <taxon>Bacteria</taxon>
        <taxon>Pseudomonadati</taxon>
        <taxon>Pseudomonadota</taxon>
        <taxon>Alphaproteobacteria</taxon>
        <taxon>Sphingomonadales</taxon>
        <taxon>Sphingomonadaceae</taxon>
        <taxon>Novosphingobium</taxon>
    </lineage>
</organism>
<evidence type="ECO:0000313" key="2">
    <source>
        <dbReference type="EMBL" id="MDF8332012.1"/>
    </source>
</evidence>
<feature type="compositionally biased region" description="Basic and acidic residues" evidence="1">
    <location>
        <begin position="166"/>
        <end position="179"/>
    </location>
</feature>
<keyword evidence="3" id="KW-1185">Reference proteome</keyword>
<reference evidence="2 3" key="1">
    <citation type="submission" date="2023-03" db="EMBL/GenBank/DDBJ databases">
        <title>Novosphingobium cyanobacteriorum sp. nov., isolated from a eutrophic reservoir during the Microcystis bloom period.</title>
        <authorList>
            <person name="Kang M."/>
            <person name="Le V."/>
            <person name="Ko S.-R."/>
            <person name="Lee S.-A."/>
            <person name="Ahn C.-Y."/>
        </authorList>
    </citation>
    <scope>NUCLEOTIDE SEQUENCE [LARGE SCALE GENOMIC DNA]</scope>
    <source>
        <strain evidence="2 3">HBC54</strain>
    </source>
</reference>
<proteinExistence type="predicted"/>